<evidence type="ECO:0000256" key="2">
    <source>
        <dbReference type="ARBA" id="ARBA00022475"/>
    </source>
</evidence>
<feature type="transmembrane region" description="Helical" evidence="6">
    <location>
        <begin position="205"/>
        <end position="227"/>
    </location>
</feature>
<feature type="transmembrane region" description="Helical" evidence="6">
    <location>
        <begin position="89"/>
        <end position="113"/>
    </location>
</feature>
<feature type="transmembrane region" description="Helical" evidence="6">
    <location>
        <begin position="56"/>
        <end position="77"/>
    </location>
</feature>
<dbReference type="Proteomes" id="UP000287872">
    <property type="component" value="Unassembled WGS sequence"/>
</dbReference>
<evidence type="ECO:0000256" key="6">
    <source>
        <dbReference type="RuleBase" id="RU366058"/>
    </source>
</evidence>
<comment type="subcellular location">
    <subcellularLocation>
        <location evidence="1 6">Cell membrane</location>
        <topology evidence="1 6">Multi-pass membrane protein</topology>
    </subcellularLocation>
</comment>
<feature type="domain" description="VTT" evidence="7">
    <location>
        <begin position="77"/>
        <end position="195"/>
    </location>
</feature>
<keyword evidence="2 6" id="KW-1003">Cell membrane</keyword>
<keyword evidence="3 6" id="KW-0812">Transmembrane</keyword>
<gene>
    <name evidence="8" type="ORF">Ctaglu_02920</name>
</gene>
<dbReference type="OrthoDB" id="3173541at2"/>
<keyword evidence="9" id="KW-1185">Reference proteome</keyword>
<evidence type="ECO:0000313" key="8">
    <source>
        <dbReference type="EMBL" id="GCD08669.1"/>
    </source>
</evidence>
<feature type="transmembrane region" description="Helical" evidence="6">
    <location>
        <begin position="18"/>
        <end position="36"/>
    </location>
</feature>
<accession>A0A401UGQ7</accession>
<dbReference type="AlphaFoldDB" id="A0A401UGQ7"/>
<dbReference type="GO" id="GO:0005886">
    <property type="term" value="C:plasma membrane"/>
    <property type="evidence" value="ECO:0007669"/>
    <property type="project" value="UniProtKB-SubCell"/>
</dbReference>
<evidence type="ECO:0000256" key="5">
    <source>
        <dbReference type="ARBA" id="ARBA00023136"/>
    </source>
</evidence>
<reference evidence="8 9" key="1">
    <citation type="submission" date="2018-11" db="EMBL/GenBank/DDBJ databases">
        <title>Genome sequencing and assembly of Clostridium tagluense strain A121.</title>
        <authorList>
            <person name="Murakami T."/>
            <person name="Segawa T."/>
            <person name="Shcherbakova V.A."/>
            <person name="Mori H."/>
            <person name="Yoshimura Y."/>
        </authorList>
    </citation>
    <scope>NUCLEOTIDE SEQUENCE [LARGE SCALE GENOMIC DNA]</scope>
    <source>
        <strain evidence="8 9">A121</strain>
    </source>
</reference>
<name>A0A401UGQ7_9CLOT</name>
<keyword evidence="5 6" id="KW-0472">Membrane</keyword>
<evidence type="ECO:0000259" key="7">
    <source>
        <dbReference type="Pfam" id="PF09335"/>
    </source>
</evidence>
<dbReference type="PANTHER" id="PTHR12677">
    <property type="entry name" value="GOLGI APPARATUS MEMBRANE PROTEIN TVP38-RELATED"/>
    <property type="match status" value="1"/>
</dbReference>
<evidence type="ECO:0000256" key="4">
    <source>
        <dbReference type="ARBA" id="ARBA00022989"/>
    </source>
</evidence>
<dbReference type="InterPro" id="IPR032816">
    <property type="entry name" value="VTT_dom"/>
</dbReference>
<dbReference type="InterPro" id="IPR015414">
    <property type="entry name" value="TMEM64"/>
</dbReference>
<evidence type="ECO:0000256" key="3">
    <source>
        <dbReference type="ARBA" id="ARBA00022692"/>
    </source>
</evidence>
<comment type="caution">
    <text evidence="6">Lacks conserved residue(s) required for the propagation of feature annotation.</text>
</comment>
<protein>
    <recommendedName>
        <fullName evidence="6">TVP38/TMEM64 family membrane protein</fullName>
    </recommendedName>
</protein>
<proteinExistence type="inferred from homology"/>
<organism evidence="8 9">
    <name type="scientific">Clostridium tagluense</name>
    <dbReference type="NCBI Taxonomy" id="360422"/>
    <lineage>
        <taxon>Bacteria</taxon>
        <taxon>Bacillati</taxon>
        <taxon>Bacillota</taxon>
        <taxon>Clostridia</taxon>
        <taxon>Eubacteriales</taxon>
        <taxon>Clostridiaceae</taxon>
        <taxon>Clostridium</taxon>
    </lineage>
</organism>
<dbReference type="Pfam" id="PF09335">
    <property type="entry name" value="VTT_dom"/>
    <property type="match status" value="1"/>
</dbReference>
<dbReference type="EMBL" id="BHYK01000001">
    <property type="protein sequence ID" value="GCD08669.1"/>
    <property type="molecule type" value="Genomic_DNA"/>
</dbReference>
<keyword evidence="4 6" id="KW-1133">Transmembrane helix</keyword>
<comment type="caution">
    <text evidence="8">The sequence shown here is derived from an EMBL/GenBank/DDBJ whole genome shotgun (WGS) entry which is preliminary data.</text>
</comment>
<evidence type="ECO:0000313" key="9">
    <source>
        <dbReference type="Proteomes" id="UP000287872"/>
    </source>
</evidence>
<comment type="similarity">
    <text evidence="6">Belongs to the TVP38/TMEM64 family.</text>
</comment>
<dbReference type="PANTHER" id="PTHR12677:SF59">
    <property type="entry name" value="GOLGI APPARATUS MEMBRANE PROTEIN TVP38-RELATED"/>
    <property type="match status" value="1"/>
</dbReference>
<sequence>MKTIWNSITIKLSKYKQYIVLSSVLLLFIYIGYEYYFKYSYMFKNPNILKEVIRSYGNFSILVFILMQVIQVVVFFIPGEFIQVAGGYIFGTFLGGIISLMGITLGSIVVYFISNNYGKLLVEKLILNKKVKFFRKILKAGSKKFVVFIFYLIPGIPKDALAYICGVSDISFKDFFIYSTLGRIPGIFISSYFGQKIYAWDVTSLITIGITMIILSLIGIFKGNAIIKAIIKKKKTY</sequence>
<evidence type="ECO:0000256" key="1">
    <source>
        <dbReference type="ARBA" id="ARBA00004651"/>
    </source>
</evidence>
<dbReference type="RefSeq" id="WP_124997331.1">
    <property type="nucleotide sequence ID" value="NZ_BHYK01000001.1"/>
</dbReference>